<evidence type="ECO:0000313" key="4">
    <source>
        <dbReference type="Proteomes" id="UP001367771"/>
    </source>
</evidence>
<dbReference type="EMBL" id="JBBBDM010000020">
    <property type="protein sequence ID" value="MEI5689091.1"/>
    <property type="molecule type" value="Genomic_DNA"/>
</dbReference>
<evidence type="ECO:0000313" key="3">
    <source>
        <dbReference type="EMBL" id="MEI5689091.1"/>
    </source>
</evidence>
<keyword evidence="4" id="KW-1185">Reference proteome</keyword>
<feature type="non-terminal residue" evidence="3">
    <location>
        <position position="1"/>
    </location>
</feature>
<comment type="similarity">
    <text evidence="1 2">Belongs to the OprB family.</text>
</comment>
<dbReference type="PANTHER" id="PTHR37944:SF1">
    <property type="entry name" value="PORIN B"/>
    <property type="match status" value="1"/>
</dbReference>
<dbReference type="PANTHER" id="PTHR37944">
    <property type="entry name" value="PORIN B"/>
    <property type="match status" value="1"/>
</dbReference>
<dbReference type="Pfam" id="PF04966">
    <property type="entry name" value="OprB"/>
    <property type="match status" value="1"/>
</dbReference>
<dbReference type="RefSeq" id="WP_336546223.1">
    <property type="nucleotide sequence ID" value="NZ_JBBBDM010000020.1"/>
</dbReference>
<dbReference type="Gene3D" id="2.40.160.180">
    <property type="entry name" value="Carbohydrate-selective porin OprB"/>
    <property type="match status" value="1"/>
</dbReference>
<protein>
    <submittedName>
        <fullName evidence="3">Carbohydrate porin</fullName>
    </submittedName>
</protein>
<dbReference type="InterPro" id="IPR007049">
    <property type="entry name" value="Carb-sel_porin_OprB"/>
</dbReference>
<reference evidence="3 4" key="1">
    <citation type="journal article" date="2013" name="Int. J. Syst. Evol. Microbiol.">
        <title>Sphingomonas kyungheensis sp. nov., a bacterium with ginsenoside-converting activity isolated from soil of a ginseng field.</title>
        <authorList>
            <person name="Son H.M."/>
            <person name="Yang J.E."/>
            <person name="Park Y."/>
            <person name="Han C.K."/>
            <person name="Kim S.G."/>
            <person name="Kook M."/>
            <person name="Yi T.H."/>
        </authorList>
    </citation>
    <scope>NUCLEOTIDE SEQUENCE [LARGE SCALE GENOMIC DNA]</scope>
    <source>
        <strain evidence="3 4">LMG 26582</strain>
    </source>
</reference>
<evidence type="ECO:0000256" key="2">
    <source>
        <dbReference type="RuleBase" id="RU363072"/>
    </source>
</evidence>
<name>A0ABU8H865_9SPHN</name>
<dbReference type="InterPro" id="IPR052932">
    <property type="entry name" value="OprB_Porin"/>
</dbReference>
<sequence length="108" mass="11751">FVKTGTFKGQDNDTIGFIVSNTHFSDQQIDYLRDLRAKAGGTGAPHHDEIVGEINYGWAALPGLRVLPNVQYVINPDPIYASKRTTNIPSAIVLGVRIDVKLAQLFGG</sequence>
<gene>
    <name evidence="3" type="ORF">V8201_18520</name>
</gene>
<organism evidence="3 4">
    <name type="scientific">Sphingomonas kyungheensis</name>
    <dbReference type="NCBI Taxonomy" id="1069987"/>
    <lineage>
        <taxon>Bacteria</taxon>
        <taxon>Pseudomonadati</taxon>
        <taxon>Pseudomonadota</taxon>
        <taxon>Alphaproteobacteria</taxon>
        <taxon>Sphingomonadales</taxon>
        <taxon>Sphingomonadaceae</taxon>
        <taxon>Sphingomonas</taxon>
    </lineage>
</organism>
<accession>A0ABU8H865</accession>
<dbReference type="Proteomes" id="UP001367771">
    <property type="component" value="Unassembled WGS sequence"/>
</dbReference>
<evidence type="ECO:0000256" key="1">
    <source>
        <dbReference type="ARBA" id="ARBA00008769"/>
    </source>
</evidence>
<comment type="caution">
    <text evidence="3">The sequence shown here is derived from an EMBL/GenBank/DDBJ whole genome shotgun (WGS) entry which is preliminary data.</text>
</comment>
<proteinExistence type="inferred from homology"/>
<dbReference type="InterPro" id="IPR038673">
    <property type="entry name" value="OprB_sf"/>
</dbReference>